<evidence type="ECO:0000259" key="10">
    <source>
        <dbReference type="Pfam" id="PF01514"/>
    </source>
</evidence>
<feature type="domain" description="Flagellar M-ring C-terminal" evidence="11">
    <location>
        <begin position="253"/>
        <end position="401"/>
    </location>
</feature>
<dbReference type="PRINTS" id="PR01009">
    <property type="entry name" value="FLGMRINGFLIF"/>
</dbReference>
<dbReference type="GO" id="GO:0005886">
    <property type="term" value="C:plasma membrane"/>
    <property type="evidence" value="ECO:0007669"/>
    <property type="project" value="UniProtKB-SubCell"/>
</dbReference>
<protein>
    <submittedName>
        <fullName evidence="12">Flagellar M-ring protein</fullName>
    </submittedName>
</protein>
<keyword evidence="7 9" id="KW-0472">Membrane</keyword>
<dbReference type="PANTHER" id="PTHR30046">
    <property type="entry name" value="FLAGELLAR M-RING PROTEIN"/>
    <property type="match status" value="1"/>
</dbReference>
<evidence type="ECO:0000256" key="6">
    <source>
        <dbReference type="ARBA" id="ARBA00022989"/>
    </source>
</evidence>
<reference evidence="12" key="1">
    <citation type="submission" date="2016-10" db="EMBL/GenBank/DDBJ databases">
        <title>Sequence of Gallionella enrichment culture.</title>
        <authorList>
            <person name="Poehlein A."/>
            <person name="Muehling M."/>
            <person name="Daniel R."/>
        </authorList>
    </citation>
    <scope>NUCLEOTIDE SEQUENCE</scope>
</reference>
<proteinExistence type="inferred from homology"/>
<dbReference type="InterPro" id="IPR000067">
    <property type="entry name" value="FlgMring_FliF"/>
</dbReference>
<evidence type="ECO:0000256" key="7">
    <source>
        <dbReference type="ARBA" id="ARBA00023136"/>
    </source>
</evidence>
<evidence type="ECO:0000256" key="9">
    <source>
        <dbReference type="SAM" id="Phobius"/>
    </source>
</evidence>
<dbReference type="InterPro" id="IPR013556">
    <property type="entry name" value="Flag_M-ring_C"/>
</dbReference>
<keyword evidence="12" id="KW-0969">Cilium</keyword>
<evidence type="ECO:0000256" key="5">
    <source>
        <dbReference type="ARBA" id="ARBA00022692"/>
    </source>
</evidence>
<organism evidence="12">
    <name type="scientific">mine drainage metagenome</name>
    <dbReference type="NCBI Taxonomy" id="410659"/>
    <lineage>
        <taxon>unclassified sequences</taxon>
        <taxon>metagenomes</taxon>
        <taxon>ecological metagenomes</taxon>
    </lineage>
</organism>
<name>A0A1J5QAV9_9ZZZZ</name>
<dbReference type="PIRSF" id="PIRSF004862">
    <property type="entry name" value="FliF"/>
    <property type="match status" value="1"/>
</dbReference>
<comment type="similarity">
    <text evidence="3">Belongs to the FliF family.</text>
</comment>
<keyword evidence="12" id="KW-0282">Flagellum</keyword>
<evidence type="ECO:0000256" key="3">
    <source>
        <dbReference type="ARBA" id="ARBA00007971"/>
    </source>
</evidence>
<keyword evidence="12" id="KW-0966">Cell projection</keyword>
<evidence type="ECO:0000259" key="11">
    <source>
        <dbReference type="Pfam" id="PF08345"/>
    </source>
</evidence>
<dbReference type="Pfam" id="PF08345">
    <property type="entry name" value="YscJ_FliF_C"/>
    <property type="match status" value="1"/>
</dbReference>
<dbReference type="InterPro" id="IPR006182">
    <property type="entry name" value="FliF_N_dom"/>
</dbReference>
<feature type="transmembrane region" description="Helical" evidence="9">
    <location>
        <begin position="21"/>
        <end position="41"/>
    </location>
</feature>
<evidence type="ECO:0000256" key="8">
    <source>
        <dbReference type="ARBA" id="ARBA00023143"/>
    </source>
</evidence>
<keyword evidence="4" id="KW-1003">Cell membrane</keyword>
<keyword evidence="5 9" id="KW-0812">Transmembrane</keyword>
<dbReference type="InterPro" id="IPR045851">
    <property type="entry name" value="AMP-bd_C_sf"/>
</dbReference>
<evidence type="ECO:0000256" key="1">
    <source>
        <dbReference type="ARBA" id="ARBA00004117"/>
    </source>
</evidence>
<dbReference type="GO" id="GO:0003774">
    <property type="term" value="F:cytoskeletal motor activity"/>
    <property type="evidence" value="ECO:0007669"/>
    <property type="project" value="InterPro"/>
</dbReference>
<evidence type="ECO:0000256" key="4">
    <source>
        <dbReference type="ARBA" id="ARBA00022475"/>
    </source>
</evidence>
<evidence type="ECO:0000256" key="2">
    <source>
        <dbReference type="ARBA" id="ARBA00004651"/>
    </source>
</evidence>
<keyword evidence="8" id="KW-0975">Bacterial flagellum</keyword>
<dbReference type="GO" id="GO:0009431">
    <property type="term" value="C:bacterial-type flagellum basal body, MS ring"/>
    <property type="evidence" value="ECO:0007669"/>
    <property type="project" value="InterPro"/>
</dbReference>
<dbReference type="GO" id="GO:0071973">
    <property type="term" value="P:bacterial-type flagellum-dependent cell motility"/>
    <property type="evidence" value="ECO:0007669"/>
    <property type="project" value="InterPro"/>
</dbReference>
<gene>
    <name evidence="12" type="primary">fliF_11</name>
    <name evidence="12" type="ORF">GALL_374550</name>
</gene>
<feature type="transmembrane region" description="Helical" evidence="9">
    <location>
        <begin position="428"/>
        <end position="447"/>
    </location>
</feature>
<comment type="subcellular location">
    <subcellularLocation>
        <location evidence="1">Bacterial flagellum basal body</location>
    </subcellularLocation>
    <subcellularLocation>
        <location evidence="2">Cell membrane</location>
        <topology evidence="2">Multi-pass membrane protein</topology>
    </subcellularLocation>
</comment>
<comment type="caution">
    <text evidence="12">The sequence shown here is derived from an EMBL/GenBank/DDBJ whole genome shotgun (WGS) entry which is preliminary data.</text>
</comment>
<dbReference type="NCBIfam" id="TIGR00206">
    <property type="entry name" value="fliF"/>
    <property type="match status" value="1"/>
</dbReference>
<dbReference type="PANTHER" id="PTHR30046:SF0">
    <property type="entry name" value="FLAGELLAR M-RING PROTEIN"/>
    <property type="match status" value="1"/>
</dbReference>
<dbReference type="InterPro" id="IPR043427">
    <property type="entry name" value="YscJ/FliF"/>
</dbReference>
<keyword evidence="6 9" id="KW-1133">Transmembrane helix</keyword>
<dbReference type="Gene3D" id="3.30.300.30">
    <property type="match status" value="1"/>
</dbReference>
<evidence type="ECO:0000313" key="12">
    <source>
        <dbReference type="EMBL" id="OIQ80790.1"/>
    </source>
</evidence>
<dbReference type="EMBL" id="MLJW01001012">
    <property type="protein sequence ID" value="OIQ80790.1"/>
    <property type="molecule type" value="Genomic_DNA"/>
</dbReference>
<dbReference type="Pfam" id="PF01514">
    <property type="entry name" value="YscJ_FliF"/>
    <property type="match status" value="1"/>
</dbReference>
<sequence>MAGIFSSVLRRMRITLDGFTPGQRAVTVLGVVALVLGGYLFTTWAGKAPYVPLFSNLVATDANSIVTQLDTSGVPYQLTDGGATILVPQNQVYSTRLKLSGLGLPAGSKDGYALLDKQGITTSDFMQHVDYQRALEGELARTIASIDGVQGAVVHLALPQQSVFADSASKPTASVLVSMRPGVQLSASQTEAVVNLVAASVPGLTPDAVSVADGSGQVLSGGVGGALDAAGSVREQQTLAFENQLSGSAQDMLASLVGAGHAVVRVKADLDFDQRNTTTQTYTYDPAVPPLANTTTSEKYSGAGAIPVGGVLGATPGPSATGTSGTNLYDKTTQTVNNAVGSIQEVRKGAPGAVKRLTVAVLLDSSTAGSLNTTQVSQLVANAVGLDTTRGDSIQVEAMPFDKTAAAANQKALSAAASAASQASLFALIRKAALALLVLAILILALLSGRKTKREELSADELAELEEARRILAMGAGESGPLAIGVGPSMLDAIPARTPDPMAERRLATREDISELVEQQPEEVAQLLRGWLADRRR</sequence>
<dbReference type="AlphaFoldDB" id="A0A1J5QAV9"/>
<accession>A0A1J5QAV9</accession>
<feature type="domain" description="Flagellar M-ring N-terminal" evidence="10">
    <location>
        <begin position="47"/>
        <end position="220"/>
    </location>
</feature>